<protein>
    <recommendedName>
        <fullName evidence="1">RNase H type-1 domain-containing protein</fullName>
    </recommendedName>
</protein>
<dbReference type="SUPFAM" id="SSF53098">
    <property type="entry name" value="Ribonuclease H-like"/>
    <property type="match status" value="1"/>
</dbReference>
<dbReference type="Pfam" id="PF13456">
    <property type="entry name" value="RVT_3"/>
    <property type="match status" value="1"/>
</dbReference>
<dbReference type="InterPro" id="IPR002156">
    <property type="entry name" value="RNaseH_domain"/>
</dbReference>
<dbReference type="InterPro" id="IPR036397">
    <property type="entry name" value="RNaseH_sf"/>
</dbReference>
<accession>A0ABD3DNA6</accession>
<dbReference type="Gene3D" id="3.30.420.10">
    <property type="entry name" value="Ribonuclease H-like superfamily/Ribonuclease H"/>
    <property type="match status" value="1"/>
</dbReference>
<dbReference type="InterPro" id="IPR044730">
    <property type="entry name" value="RNase_H-like_dom_plant"/>
</dbReference>
<dbReference type="EMBL" id="JAVIJP010000016">
    <property type="protein sequence ID" value="KAL3643785.1"/>
    <property type="molecule type" value="Genomic_DNA"/>
</dbReference>
<evidence type="ECO:0000259" key="1">
    <source>
        <dbReference type="Pfam" id="PF13456"/>
    </source>
</evidence>
<dbReference type="PANTHER" id="PTHR47723">
    <property type="entry name" value="OS05G0353850 PROTEIN"/>
    <property type="match status" value="1"/>
</dbReference>
<keyword evidence="3" id="KW-1185">Reference proteome</keyword>
<feature type="domain" description="RNase H type-1" evidence="1">
    <location>
        <begin position="163"/>
        <end position="276"/>
    </location>
</feature>
<sequence>MSTERSRMKPPSGYELWVDSGVWGRKLIDIKLLKVWQHFGDIFKRKTIYNNIPQLINGWMLKYNMAAQSGVTALCVLGFCLWESWKARCRSKFDDIPMNAANIIKEVSTQVQLKILGFSPTINPSKWDTVVLDRLRVPIKSTNTKIGKWLSWNRPNSDVYKLNVDGSFKDSLGTFGGIIRDCEGNLIFSFWGKSEDNDAAETEIDAINRGIDCCIRKGLNNVTIETDSTMAIRAFQGKINNPMLIYRTRRHRGLYPDINLIYREQNATADKLAKWARNHGDGETEKYHELPSEIRLQIYHDKTGIPKYRRP</sequence>
<evidence type="ECO:0000313" key="2">
    <source>
        <dbReference type="EMBL" id="KAL3643785.1"/>
    </source>
</evidence>
<proteinExistence type="predicted"/>
<dbReference type="CDD" id="cd06222">
    <property type="entry name" value="RNase_H_like"/>
    <property type="match status" value="1"/>
</dbReference>
<dbReference type="PANTHER" id="PTHR47723:SF19">
    <property type="entry name" value="POLYNUCLEOTIDYL TRANSFERASE, RIBONUCLEASE H-LIKE SUPERFAMILY PROTEIN"/>
    <property type="match status" value="1"/>
</dbReference>
<gene>
    <name evidence="2" type="ORF">CASFOL_014600</name>
</gene>
<organism evidence="2 3">
    <name type="scientific">Castilleja foliolosa</name>
    <dbReference type="NCBI Taxonomy" id="1961234"/>
    <lineage>
        <taxon>Eukaryota</taxon>
        <taxon>Viridiplantae</taxon>
        <taxon>Streptophyta</taxon>
        <taxon>Embryophyta</taxon>
        <taxon>Tracheophyta</taxon>
        <taxon>Spermatophyta</taxon>
        <taxon>Magnoliopsida</taxon>
        <taxon>eudicotyledons</taxon>
        <taxon>Gunneridae</taxon>
        <taxon>Pentapetalae</taxon>
        <taxon>asterids</taxon>
        <taxon>lamiids</taxon>
        <taxon>Lamiales</taxon>
        <taxon>Orobanchaceae</taxon>
        <taxon>Pedicularideae</taxon>
        <taxon>Castillejinae</taxon>
        <taxon>Castilleja</taxon>
    </lineage>
</organism>
<dbReference type="InterPro" id="IPR053151">
    <property type="entry name" value="RNase_H-like"/>
</dbReference>
<dbReference type="AlphaFoldDB" id="A0ABD3DNA6"/>
<reference evidence="3" key="1">
    <citation type="journal article" date="2024" name="IScience">
        <title>Strigolactones Initiate the Formation of Haustorium-like Structures in Castilleja.</title>
        <authorList>
            <person name="Buerger M."/>
            <person name="Peterson D."/>
            <person name="Chory J."/>
        </authorList>
    </citation>
    <scope>NUCLEOTIDE SEQUENCE [LARGE SCALE GENOMIC DNA]</scope>
</reference>
<name>A0ABD3DNA6_9LAMI</name>
<dbReference type="InterPro" id="IPR012337">
    <property type="entry name" value="RNaseH-like_sf"/>
</dbReference>
<comment type="caution">
    <text evidence="2">The sequence shown here is derived from an EMBL/GenBank/DDBJ whole genome shotgun (WGS) entry which is preliminary data.</text>
</comment>
<dbReference type="Proteomes" id="UP001632038">
    <property type="component" value="Unassembled WGS sequence"/>
</dbReference>
<evidence type="ECO:0000313" key="3">
    <source>
        <dbReference type="Proteomes" id="UP001632038"/>
    </source>
</evidence>